<dbReference type="AlphaFoldDB" id="A0A1F7VGP8"/>
<keyword evidence="2" id="KW-0067">ATP-binding</keyword>
<comment type="caution">
    <text evidence="7">The sequence shown here is derived from an EMBL/GenBank/DDBJ whole genome shotgun (WGS) entry which is preliminary data.</text>
</comment>
<evidence type="ECO:0000313" key="8">
    <source>
        <dbReference type="Proteomes" id="UP000177574"/>
    </source>
</evidence>
<name>A0A1F7VGP8_9BACT</name>
<evidence type="ECO:0000256" key="3">
    <source>
        <dbReference type="ARBA" id="ARBA00023125"/>
    </source>
</evidence>
<feature type="non-terminal residue" evidence="7">
    <location>
        <position position="1"/>
    </location>
</feature>
<dbReference type="GO" id="GO:0006281">
    <property type="term" value="P:DNA repair"/>
    <property type="evidence" value="ECO:0007669"/>
    <property type="project" value="InterPro"/>
</dbReference>
<accession>A0A1F7VGP8</accession>
<evidence type="ECO:0000256" key="1">
    <source>
        <dbReference type="ARBA" id="ARBA00022741"/>
    </source>
</evidence>
<dbReference type="Pfam" id="PF05491">
    <property type="entry name" value="WHD_RuvB"/>
    <property type="match status" value="1"/>
</dbReference>
<dbReference type="NCBIfam" id="NF000868">
    <property type="entry name" value="PRK00080.1"/>
    <property type="match status" value="1"/>
</dbReference>
<dbReference type="Gene3D" id="1.10.10.10">
    <property type="entry name" value="Winged helix-like DNA-binding domain superfamily/Winged helix DNA-binding domain"/>
    <property type="match status" value="1"/>
</dbReference>
<keyword evidence="7" id="KW-0347">Helicase</keyword>
<feature type="domain" description="RuvB winged helix C-terminal" evidence="4">
    <location>
        <begin position="187"/>
        <end position="257"/>
    </location>
</feature>
<dbReference type="InterPro" id="IPR008824">
    <property type="entry name" value="RuvB-like_N"/>
</dbReference>
<dbReference type="PANTHER" id="PTHR42848:SF1">
    <property type="entry name" value="HOLLIDAY JUNCTION BRANCH MIGRATION COMPLEX SUBUNIT RUVB"/>
    <property type="match status" value="1"/>
</dbReference>
<dbReference type="Pfam" id="PF05496">
    <property type="entry name" value="RuvB_N"/>
    <property type="match status" value="1"/>
</dbReference>
<evidence type="ECO:0000313" key="7">
    <source>
        <dbReference type="EMBL" id="OGL89653.1"/>
    </source>
</evidence>
<evidence type="ECO:0000259" key="5">
    <source>
        <dbReference type="Pfam" id="PF05496"/>
    </source>
</evidence>
<keyword evidence="7" id="KW-0378">Hydrolase</keyword>
<evidence type="ECO:0000259" key="6">
    <source>
        <dbReference type="Pfam" id="PF17864"/>
    </source>
</evidence>
<dbReference type="Gene3D" id="1.10.8.60">
    <property type="match status" value="1"/>
</dbReference>
<dbReference type="SUPFAM" id="SSF52540">
    <property type="entry name" value="P-loop containing nucleoside triphosphate hydrolases"/>
    <property type="match status" value="1"/>
</dbReference>
<dbReference type="PANTHER" id="PTHR42848">
    <property type="match status" value="1"/>
</dbReference>
<keyword evidence="3" id="KW-0238">DNA-binding</keyword>
<dbReference type="SUPFAM" id="SSF46785">
    <property type="entry name" value="Winged helix' DNA-binding domain"/>
    <property type="match status" value="1"/>
</dbReference>
<dbReference type="GO" id="GO:0009378">
    <property type="term" value="F:four-way junction helicase activity"/>
    <property type="evidence" value="ECO:0007669"/>
    <property type="project" value="InterPro"/>
</dbReference>
<dbReference type="Proteomes" id="UP000177574">
    <property type="component" value="Unassembled WGS sequence"/>
</dbReference>
<evidence type="ECO:0000256" key="2">
    <source>
        <dbReference type="ARBA" id="ARBA00022840"/>
    </source>
</evidence>
<dbReference type="InterPro" id="IPR036390">
    <property type="entry name" value="WH_DNA-bd_sf"/>
</dbReference>
<dbReference type="NCBIfam" id="TIGR00635">
    <property type="entry name" value="ruvB"/>
    <property type="match status" value="1"/>
</dbReference>
<dbReference type="InterPro" id="IPR036388">
    <property type="entry name" value="WH-like_DNA-bd_sf"/>
</dbReference>
<dbReference type="InterPro" id="IPR004605">
    <property type="entry name" value="DNA_helicase_Holl-junc_RuvB"/>
</dbReference>
<dbReference type="GO" id="GO:0005524">
    <property type="term" value="F:ATP binding"/>
    <property type="evidence" value="ECO:0007669"/>
    <property type="project" value="UniProtKB-KW"/>
</dbReference>
<dbReference type="EMBL" id="MGET01000029">
    <property type="protein sequence ID" value="OGL89653.1"/>
    <property type="molecule type" value="Genomic_DNA"/>
</dbReference>
<feature type="domain" description="RuvB AAA lid" evidence="6">
    <location>
        <begin position="112"/>
        <end position="185"/>
    </location>
</feature>
<dbReference type="InterPro" id="IPR041445">
    <property type="entry name" value="AAA_lid_4"/>
</dbReference>
<dbReference type="Gene3D" id="3.40.50.300">
    <property type="entry name" value="P-loop containing nucleotide triphosphate hydrolases"/>
    <property type="match status" value="1"/>
</dbReference>
<dbReference type="HAMAP" id="MF_00016">
    <property type="entry name" value="DNA_HJ_migration_RuvB"/>
    <property type="match status" value="1"/>
</dbReference>
<keyword evidence="1" id="KW-0547">Nucleotide-binding</keyword>
<protein>
    <submittedName>
        <fullName evidence="7">Holliday junction DNA helicase RuvB</fullName>
    </submittedName>
</protein>
<feature type="domain" description="RuvB-like AAA+ ATPase" evidence="5">
    <location>
        <begin position="1"/>
        <end position="109"/>
    </location>
</feature>
<dbReference type="GO" id="GO:0003677">
    <property type="term" value="F:DNA binding"/>
    <property type="evidence" value="ECO:0007669"/>
    <property type="project" value="UniProtKB-KW"/>
</dbReference>
<organism evidence="7 8">
    <name type="scientific">Candidatus Uhrbacteria bacterium RIFCSPLOWO2_02_FULL_53_10</name>
    <dbReference type="NCBI Taxonomy" id="1802411"/>
    <lineage>
        <taxon>Bacteria</taxon>
        <taxon>Candidatus Uhriibacteriota</taxon>
    </lineage>
</organism>
<dbReference type="Pfam" id="PF17864">
    <property type="entry name" value="AAA_lid_4"/>
    <property type="match status" value="1"/>
</dbReference>
<proteinExistence type="inferred from homology"/>
<evidence type="ECO:0000259" key="4">
    <source>
        <dbReference type="Pfam" id="PF05491"/>
    </source>
</evidence>
<dbReference type="InterPro" id="IPR008823">
    <property type="entry name" value="RuvB_wg_C"/>
</dbReference>
<dbReference type="GO" id="GO:0006310">
    <property type="term" value="P:DNA recombination"/>
    <property type="evidence" value="ECO:0007669"/>
    <property type="project" value="InterPro"/>
</dbReference>
<sequence length="272" mass="29880">HIIASEIGANIKIPSGPSLTRIVDLAAILTNLQKSDVLFIDEIHRLNKSVEEVLYPAMEDHALDVIVGKGPSARTIRLALEPFTLIGATTRMSLLSSPLRDRFGVTHHLEFYTQDDIERIVKRSATILGVSIDADACATISTRARSTPRIANRLLKRVRDFAQVKHDGRVTVTIANLALDALSIDTLGMETIDRVILTTIVETFQGGPVGLGTLAAALSEDEKTIEEIYEPFLLQCGMINRTPRGRVATKRAIAYLESRNKNLSSSRLSLRT</sequence>
<dbReference type="InterPro" id="IPR027417">
    <property type="entry name" value="P-loop_NTPase"/>
</dbReference>
<reference evidence="7 8" key="1">
    <citation type="journal article" date="2016" name="Nat. Commun.">
        <title>Thousands of microbial genomes shed light on interconnected biogeochemical processes in an aquifer system.</title>
        <authorList>
            <person name="Anantharaman K."/>
            <person name="Brown C.T."/>
            <person name="Hug L.A."/>
            <person name="Sharon I."/>
            <person name="Castelle C.J."/>
            <person name="Probst A.J."/>
            <person name="Thomas B.C."/>
            <person name="Singh A."/>
            <person name="Wilkins M.J."/>
            <person name="Karaoz U."/>
            <person name="Brodie E.L."/>
            <person name="Williams K.H."/>
            <person name="Hubbard S.S."/>
            <person name="Banfield J.F."/>
        </authorList>
    </citation>
    <scope>NUCLEOTIDE SEQUENCE [LARGE SCALE GENOMIC DNA]</scope>
</reference>
<gene>
    <name evidence="7" type="ORF">A3I45_03700</name>
</gene>